<evidence type="ECO:0000313" key="2">
    <source>
        <dbReference type="Proteomes" id="UP000216478"/>
    </source>
</evidence>
<dbReference type="EMBL" id="NNRL01000147">
    <property type="protein sequence ID" value="OYR17373.1"/>
    <property type="molecule type" value="Genomic_DNA"/>
</dbReference>
<protein>
    <submittedName>
        <fullName evidence="1">Uncharacterized protein</fullName>
    </submittedName>
</protein>
<evidence type="ECO:0000313" key="1">
    <source>
        <dbReference type="EMBL" id="OYR17373.1"/>
    </source>
</evidence>
<sequence length="46" mass="4862">MTPENNLNFGQTIPVDCPDQAIVIVGSCGLDPERIPKSGNRFSGCA</sequence>
<gene>
    <name evidence="1" type="ORF">CEV33_3829</name>
</gene>
<keyword evidence="2" id="KW-1185">Reference proteome</keyword>
<proteinExistence type="predicted"/>
<organism evidence="1 2">
    <name type="scientific">Brucella grignonensis</name>
    <dbReference type="NCBI Taxonomy" id="94627"/>
    <lineage>
        <taxon>Bacteria</taxon>
        <taxon>Pseudomonadati</taxon>
        <taxon>Pseudomonadota</taxon>
        <taxon>Alphaproteobacteria</taxon>
        <taxon>Hyphomicrobiales</taxon>
        <taxon>Brucellaceae</taxon>
        <taxon>Brucella/Ochrobactrum group</taxon>
        <taxon>Brucella</taxon>
    </lineage>
</organism>
<reference evidence="1 2" key="1">
    <citation type="submission" date="2017-07" db="EMBL/GenBank/DDBJ databases">
        <title>Phylogenetic study on the rhizospheric bacterium Ochrobactrum sp. A44.</title>
        <authorList>
            <person name="Krzyzanowska D.M."/>
            <person name="Ossowicki A."/>
            <person name="Rajewska M."/>
            <person name="Maciag T."/>
            <person name="Kaczynski Z."/>
            <person name="Czerwicka M."/>
            <person name="Jafra S."/>
        </authorList>
    </citation>
    <scope>NUCLEOTIDE SEQUENCE [LARGE SCALE GENOMIC DNA]</scope>
    <source>
        <strain evidence="1 2">OgA9a</strain>
    </source>
</reference>
<dbReference type="Proteomes" id="UP000216478">
    <property type="component" value="Unassembled WGS sequence"/>
</dbReference>
<comment type="caution">
    <text evidence="1">The sequence shown here is derived from an EMBL/GenBank/DDBJ whole genome shotgun (WGS) entry which is preliminary data.</text>
</comment>
<name>A0A256FRC3_9HYPH</name>
<dbReference type="AlphaFoldDB" id="A0A256FRC3"/>
<accession>A0A256FRC3</accession>